<dbReference type="Pfam" id="PF00144">
    <property type="entry name" value="Beta-lactamase"/>
    <property type="match status" value="1"/>
</dbReference>
<evidence type="ECO:0000259" key="2">
    <source>
        <dbReference type="Pfam" id="PF00144"/>
    </source>
</evidence>
<dbReference type="AlphaFoldDB" id="A0A917B0L4"/>
<dbReference type="GO" id="GO:0016787">
    <property type="term" value="F:hydrolase activity"/>
    <property type="evidence" value="ECO:0007669"/>
    <property type="project" value="UniProtKB-KW"/>
</dbReference>
<name>A0A917B0L4_9MICO</name>
<evidence type="ECO:0000256" key="1">
    <source>
        <dbReference type="ARBA" id="ARBA00022801"/>
    </source>
</evidence>
<organism evidence="3 4">
    <name type="scientific">Subtercola lobariae</name>
    <dbReference type="NCBI Taxonomy" id="1588641"/>
    <lineage>
        <taxon>Bacteria</taxon>
        <taxon>Bacillati</taxon>
        <taxon>Actinomycetota</taxon>
        <taxon>Actinomycetes</taxon>
        <taxon>Micrococcales</taxon>
        <taxon>Microbacteriaceae</taxon>
        <taxon>Subtercola</taxon>
    </lineage>
</organism>
<protein>
    <submittedName>
        <fullName evidence="3">Esterase</fullName>
    </submittedName>
</protein>
<feature type="domain" description="Beta-lactamase-related" evidence="2">
    <location>
        <begin position="43"/>
        <end position="320"/>
    </location>
</feature>
<dbReference type="InterPro" id="IPR012338">
    <property type="entry name" value="Beta-lactam/transpept-like"/>
</dbReference>
<keyword evidence="1" id="KW-0378">Hydrolase</keyword>
<dbReference type="Gene3D" id="3.40.710.10">
    <property type="entry name" value="DD-peptidase/beta-lactamase superfamily"/>
    <property type="match status" value="1"/>
</dbReference>
<sequence>MTARANSYDYALDWVKRSVETGPLPVAVFGAATSTGIQEIAAFGTDEGRRAAVDDTFALFSVTKPLVGLAAMRAVERGQLSLNAQLAQAVPSLAATAAGQVTLEQLLSHTSGLAESPLDAPDPRALLEQASVIFPPGTMTQYCNLGFVGVEKLLEQATGVSLAEHIAAFNDLDGVNTLELSTGAGRDAHRVHGTEAAGLDFDQMARVVHPAAGAYATASDLLALGSALLRTSTERSSAVVHPATLDAMRVNRTAGLPRLNSRPNDPLEQDWGLAFNLQKSSALLEHTFYGHGGWSGCQLSIYPEHDACLVLMTNILDLPDLGVRTDELHNAFVTGLH</sequence>
<gene>
    <name evidence="3" type="ORF">GCM10011399_01720</name>
</gene>
<dbReference type="PANTHER" id="PTHR43283:SF11">
    <property type="entry name" value="BETA-LACTAMASE-RELATED DOMAIN-CONTAINING PROTEIN"/>
    <property type="match status" value="1"/>
</dbReference>
<evidence type="ECO:0000313" key="4">
    <source>
        <dbReference type="Proteomes" id="UP000598775"/>
    </source>
</evidence>
<dbReference type="Proteomes" id="UP000598775">
    <property type="component" value="Unassembled WGS sequence"/>
</dbReference>
<proteinExistence type="predicted"/>
<dbReference type="PANTHER" id="PTHR43283">
    <property type="entry name" value="BETA-LACTAMASE-RELATED"/>
    <property type="match status" value="1"/>
</dbReference>
<keyword evidence="4" id="KW-1185">Reference proteome</keyword>
<accession>A0A917B0L4</accession>
<reference evidence="3 4" key="1">
    <citation type="journal article" date="2014" name="Int. J. Syst. Evol. Microbiol.">
        <title>Complete genome sequence of Corynebacterium casei LMG S-19264T (=DSM 44701T), isolated from a smear-ripened cheese.</title>
        <authorList>
            <consortium name="US DOE Joint Genome Institute (JGI-PGF)"/>
            <person name="Walter F."/>
            <person name="Albersmeier A."/>
            <person name="Kalinowski J."/>
            <person name="Ruckert C."/>
        </authorList>
    </citation>
    <scope>NUCLEOTIDE SEQUENCE [LARGE SCALE GENOMIC DNA]</scope>
    <source>
        <strain evidence="3 4">CGMCC 1.12976</strain>
    </source>
</reference>
<comment type="caution">
    <text evidence="3">The sequence shown here is derived from an EMBL/GenBank/DDBJ whole genome shotgun (WGS) entry which is preliminary data.</text>
</comment>
<dbReference type="RefSeq" id="WP_188672240.1">
    <property type="nucleotide sequence ID" value="NZ_BMGP01000001.1"/>
</dbReference>
<dbReference type="EMBL" id="BMGP01000001">
    <property type="protein sequence ID" value="GGF11520.1"/>
    <property type="molecule type" value="Genomic_DNA"/>
</dbReference>
<dbReference type="InterPro" id="IPR050789">
    <property type="entry name" value="Diverse_Enzym_Activities"/>
</dbReference>
<evidence type="ECO:0000313" key="3">
    <source>
        <dbReference type="EMBL" id="GGF11520.1"/>
    </source>
</evidence>
<dbReference type="InterPro" id="IPR001466">
    <property type="entry name" value="Beta-lactam-related"/>
</dbReference>
<dbReference type="SUPFAM" id="SSF56601">
    <property type="entry name" value="beta-lactamase/transpeptidase-like"/>
    <property type="match status" value="1"/>
</dbReference>